<dbReference type="Gene3D" id="2.50.20.20">
    <property type="match status" value="1"/>
</dbReference>
<dbReference type="InterPro" id="IPR055959">
    <property type="entry name" value="DUF7537"/>
</dbReference>
<dbReference type="AlphaFoldDB" id="A0ABD5W644"/>
<evidence type="ECO:0000313" key="2">
    <source>
        <dbReference type="Proteomes" id="UP001596461"/>
    </source>
</evidence>
<dbReference type="EMBL" id="JBHTAH010000001">
    <property type="protein sequence ID" value="MFC7068353.1"/>
    <property type="molecule type" value="Genomic_DNA"/>
</dbReference>
<protein>
    <recommendedName>
        <fullName evidence="3">Outer membrane lipoprotein-sorting protein</fullName>
    </recommendedName>
</protein>
<accession>A0ABD5W644</accession>
<organism evidence="1 2">
    <name type="scientific">Halobaculum lipolyticum</name>
    <dbReference type="NCBI Taxonomy" id="3032001"/>
    <lineage>
        <taxon>Archaea</taxon>
        <taxon>Methanobacteriati</taxon>
        <taxon>Methanobacteriota</taxon>
        <taxon>Stenosarchaea group</taxon>
        <taxon>Halobacteria</taxon>
        <taxon>Halobacteriales</taxon>
        <taxon>Haloferacaceae</taxon>
        <taxon>Halobaculum</taxon>
    </lineage>
</organism>
<evidence type="ECO:0000313" key="1">
    <source>
        <dbReference type="EMBL" id="MFC7068353.1"/>
    </source>
</evidence>
<sequence length="247" mass="26257">MGAGTRRSLWIAAGVALLVVLAGCTGGGGAPYEEPPSAEQVEAGHEEALRDAGSYTYTQSVRVNGSFVDVTSNTTAAVELDPETYRWRQETGDGSLEIYAPADDRPYVRTQAGSTIRYERADNDSVPNASAVATVPLSDLSEGFDFTANGTAQVDGERTYLYEANLSTLNESAVGPIGEAFADADATEATVDVYVRSDGLVKRVDWTFVVEGFGEPTRLSLTLAYEDVGSTTVEEPSWLEEAQSATS</sequence>
<dbReference type="RefSeq" id="WP_284031524.1">
    <property type="nucleotide sequence ID" value="NZ_CP126154.1"/>
</dbReference>
<proteinExistence type="predicted"/>
<name>A0ABD5W644_9EURY</name>
<comment type="caution">
    <text evidence="1">The sequence shown here is derived from an EMBL/GenBank/DDBJ whole genome shotgun (WGS) entry which is preliminary data.</text>
</comment>
<reference evidence="1 2" key="1">
    <citation type="journal article" date="2019" name="Int. J. Syst. Evol. Microbiol.">
        <title>The Global Catalogue of Microorganisms (GCM) 10K type strain sequencing project: providing services to taxonomists for standard genome sequencing and annotation.</title>
        <authorList>
            <consortium name="The Broad Institute Genomics Platform"/>
            <consortium name="The Broad Institute Genome Sequencing Center for Infectious Disease"/>
            <person name="Wu L."/>
            <person name="Ma J."/>
        </authorList>
    </citation>
    <scope>NUCLEOTIDE SEQUENCE [LARGE SCALE GENOMIC DNA]</scope>
    <source>
        <strain evidence="1 2">DT31</strain>
    </source>
</reference>
<dbReference type="Proteomes" id="UP001596461">
    <property type="component" value="Unassembled WGS sequence"/>
</dbReference>
<dbReference type="GeneID" id="81126430"/>
<gene>
    <name evidence="1" type="ORF">ACFQL9_01765</name>
</gene>
<evidence type="ECO:0008006" key="3">
    <source>
        <dbReference type="Google" id="ProtNLM"/>
    </source>
</evidence>
<keyword evidence="2" id="KW-1185">Reference proteome</keyword>
<dbReference type="PROSITE" id="PS51257">
    <property type="entry name" value="PROKAR_LIPOPROTEIN"/>
    <property type="match status" value="1"/>
</dbReference>
<dbReference type="Pfam" id="PF24381">
    <property type="entry name" value="DUF7537"/>
    <property type="match status" value="1"/>
</dbReference>